<dbReference type="OrthoDB" id="4060761at2759"/>
<evidence type="ECO:0000313" key="1">
    <source>
        <dbReference type="EMBL" id="GAV47095.1"/>
    </source>
</evidence>
<comment type="caution">
    <text evidence="1">The sequence shown here is derived from an EMBL/GenBank/DDBJ whole genome shotgun (WGS) entry which is preliminary data.</text>
</comment>
<organism evidence="1 2">
    <name type="scientific">Zygosaccharomyces rouxii</name>
    <dbReference type="NCBI Taxonomy" id="4956"/>
    <lineage>
        <taxon>Eukaryota</taxon>
        <taxon>Fungi</taxon>
        <taxon>Dikarya</taxon>
        <taxon>Ascomycota</taxon>
        <taxon>Saccharomycotina</taxon>
        <taxon>Saccharomycetes</taxon>
        <taxon>Saccharomycetales</taxon>
        <taxon>Saccharomycetaceae</taxon>
        <taxon>Zygosaccharomyces</taxon>
    </lineage>
</organism>
<dbReference type="EMBL" id="BDGX01000005">
    <property type="protein sequence ID" value="GAV47095.1"/>
    <property type="molecule type" value="Genomic_DNA"/>
</dbReference>
<gene>
    <name evidence="1" type="ORF">ZYGR_0E01100</name>
</gene>
<evidence type="ECO:0000313" key="2">
    <source>
        <dbReference type="Proteomes" id="UP000187013"/>
    </source>
</evidence>
<dbReference type="AlphaFoldDB" id="A0A1Q2ZUM5"/>
<reference evidence="1 2" key="1">
    <citation type="submission" date="2016-08" db="EMBL/GenBank/DDBJ databases">
        <title>Draft genome sequence of allopolyploid Zygosaccharomyces rouxii.</title>
        <authorList>
            <person name="Watanabe J."/>
            <person name="Uehara K."/>
            <person name="Mogi Y."/>
            <person name="Tsukioka Y."/>
        </authorList>
    </citation>
    <scope>NUCLEOTIDE SEQUENCE [LARGE SCALE GENOMIC DNA]</scope>
    <source>
        <strain evidence="1 2">NBRC 110957</strain>
    </source>
</reference>
<protein>
    <submittedName>
        <fullName evidence="1">Uncharacterized protein</fullName>
    </submittedName>
</protein>
<name>A0A1Q2ZUM5_ZYGRO</name>
<dbReference type="Proteomes" id="UP000187013">
    <property type="component" value="Unassembled WGS sequence"/>
</dbReference>
<accession>A0A1Q2ZUM5</accession>
<proteinExistence type="predicted"/>
<sequence length="172" mass="19997">MVRYDKLLEFIETLNPPSGVRGIPESITKSLQPKQSRSSVDELCKKVYQVEKEERRQQLLQVLENVGDMPQSMLGYDIREATSIDRLSQQVCQLPRLTTLQDNQEDQNVLQEYNYLRDQIIQKCKAIEVANKVLDQSGKDLKTIESLLQNLPDPERFFSNYHKTLDGELKRI</sequence>